<dbReference type="CDD" id="cd00266">
    <property type="entry name" value="MADS_SRF_like"/>
    <property type="match status" value="1"/>
</dbReference>
<dbReference type="Pfam" id="PF00319">
    <property type="entry name" value="SRF-TF"/>
    <property type="match status" value="1"/>
</dbReference>
<reference evidence="9" key="1">
    <citation type="submission" date="2013-09" db="EMBL/GenBank/DDBJ databases">
        <title>Corchorus olitorius genome sequencing.</title>
        <authorList>
            <person name="Alam M."/>
            <person name="Haque M.S."/>
            <person name="Islam M.S."/>
            <person name="Emdad E.M."/>
            <person name="Islam M.M."/>
            <person name="Ahmed B."/>
            <person name="Halim A."/>
            <person name="Hossen Q.M.M."/>
            <person name="Hossain M.Z."/>
            <person name="Ahmed R."/>
            <person name="Khan M.M."/>
            <person name="Islam R."/>
            <person name="Rashid M.M."/>
            <person name="Khan S.A."/>
            <person name="Rahman M.S."/>
            <person name="Alam M."/>
            <person name="Yahiya A.S."/>
            <person name="Khan M.S."/>
            <person name="Azam M.S."/>
            <person name="Haque T."/>
            <person name="Lashkar M.Z.H."/>
            <person name="Akhand A.I."/>
            <person name="Morshed G."/>
            <person name="Roy S."/>
            <person name="Uddin K.S."/>
            <person name="Rabeya T."/>
            <person name="Hossain A.S."/>
            <person name="Chowdhury A."/>
            <person name="Snigdha A.R."/>
            <person name="Mortoza M.S."/>
            <person name="Matin S.A."/>
            <person name="Hoque S.M.E."/>
            <person name="Islam M.K."/>
            <person name="Roy D.K."/>
            <person name="Haider R."/>
            <person name="Moosa M.M."/>
            <person name="Elias S.M."/>
            <person name="Hasan A.M."/>
            <person name="Jahan S."/>
            <person name="Shafiuddin M."/>
            <person name="Mahmood N."/>
            <person name="Shommy N.S."/>
        </authorList>
    </citation>
    <scope>NUCLEOTIDE SEQUENCE [LARGE SCALE GENOMIC DNA]</scope>
    <source>
        <strain evidence="9">cv. O-4</strain>
    </source>
</reference>
<dbReference type="SUPFAM" id="SSF55455">
    <property type="entry name" value="SRF-like"/>
    <property type="match status" value="1"/>
</dbReference>
<evidence type="ECO:0000256" key="1">
    <source>
        <dbReference type="ARBA" id="ARBA00004123"/>
    </source>
</evidence>
<dbReference type="InterPro" id="IPR036879">
    <property type="entry name" value="TF_MADSbox_sf"/>
</dbReference>
<dbReference type="STRING" id="93759.A0A1R3HE81"/>
<protein>
    <submittedName>
        <fullName evidence="8">Transcription factor, MADS-box</fullName>
    </submittedName>
</protein>
<dbReference type="GO" id="GO:0046983">
    <property type="term" value="F:protein dimerization activity"/>
    <property type="evidence" value="ECO:0007669"/>
    <property type="project" value="InterPro"/>
</dbReference>
<dbReference type="SMART" id="SM00432">
    <property type="entry name" value="MADS"/>
    <property type="match status" value="1"/>
</dbReference>
<dbReference type="InterPro" id="IPR050142">
    <property type="entry name" value="MADS-box/MEF2_TF"/>
</dbReference>
<dbReference type="GO" id="GO:0045944">
    <property type="term" value="P:positive regulation of transcription by RNA polymerase II"/>
    <property type="evidence" value="ECO:0007669"/>
    <property type="project" value="InterPro"/>
</dbReference>
<dbReference type="FunFam" id="3.40.1810.10:FF:000024">
    <property type="entry name" value="Agamous-like MADS-box protein AGL80"/>
    <property type="match status" value="1"/>
</dbReference>
<comment type="caution">
    <text evidence="8">The sequence shown here is derived from an EMBL/GenBank/DDBJ whole genome shotgun (WGS) entry which is preliminary data.</text>
</comment>
<name>A0A1R3HE81_9ROSI</name>
<evidence type="ECO:0000313" key="8">
    <source>
        <dbReference type="EMBL" id="OMO68630.1"/>
    </source>
</evidence>
<evidence type="ECO:0000256" key="4">
    <source>
        <dbReference type="ARBA" id="ARBA00023163"/>
    </source>
</evidence>
<keyword evidence="2" id="KW-0805">Transcription regulation</keyword>
<evidence type="ECO:0000256" key="5">
    <source>
        <dbReference type="ARBA" id="ARBA00023242"/>
    </source>
</evidence>
<dbReference type="InterPro" id="IPR033897">
    <property type="entry name" value="SRF-like_MADS-box"/>
</dbReference>
<evidence type="ECO:0000259" key="7">
    <source>
        <dbReference type="PROSITE" id="PS50066"/>
    </source>
</evidence>
<evidence type="ECO:0000256" key="2">
    <source>
        <dbReference type="ARBA" id="ARBA00023015"/>
    </source>
</evidence>
<dbReference type="GO" id="GO:0005634">
    <property type="term" value="C:nucleus"/>
    <property type="evidence" value="ECO:0007669"/>
    <property type="project" value="UniProtKB-SubCell"/>
</dbReference>
<feature type="compositionally biased region" description="Polar residues" evidence="6">
    <location>
        <begin position="354"/>
        <end position="363"/>
    </location>
</feature>
<feature type="domain" description="MADS-box" evidence="7">
    <location>
        <begin position="1"/>
        <end position="49"/>
    </location>
</feature>
<keyword evidence="4" id="KW-0804">Transcription</keyword>
<dbReference type="PANTHER" id="PTHR48019">
    <property type="entry name" value="SERUM RESPONSE FACTOR HOMOLOG"/>
    <property type="match status" value="1"/>
</dbReference>
<evidence type="ECO:0000313" key="9">
    <source>
        <dbReference type="Proteomes" id="UP000187203"/>
    </source>
</evidence>
<feature type="compositionally biased region" description="Basic and acidic residues" evidence="6">
    <location>
        <begin position="368"/>
        <end position="378"/>
    </location>
</feature>
<dbReference type="GO" id="GO:0000981">
    <property type="term" value="F:DNA-binding transcription factor activity, RNA polymerase II-specific"/>
    <property type="evidence" value="ECO:0007669"/>
    <property type="project" value="InterPro"/>
</dbReference>
<dbReference type="GO" id="GO:0000987">
    <property type="term" value="F:cis-regulatory region sequence-specific DNA binding"/>
    <property type="evidence" value="ECO:0007669"/>
    <property type="project" value="InterPro"/>
</dbReference>
<evidence type="ECO:0000256" key="6">
    <source>
        <dbReference type="SAM" id="MobiDB-lite"/>
    </source>
</evidence>
<proteinExistence type="predicted"/>
<keyword evidence="9" id="KW-1185">Reference proteome</keyword>
<dbReference type="EMBL" id="AWUE01020370">
    <property type="protein sequence ID" value="OMO68630.1"/>
    <property type="molecule type" value="Genomic_DNA"/>
</dbReference>
<organism evidence="8 9">
    <name type="scientific">Corchorus olitorius</name>
    <dbReference type="NCBI Taxonomy" id="93759"/>
    <lineage>
        <taxon>Eukaryota</taxon>
        <taxon>Viridiplantae</taxon>
        <taxon>Streptophyta</taxon>
        <taxon>Embryophyta</taxon>
        <taxon>Tracheophyta</taxon>
        <taxon>Spermatophyta</taxon>
        <taxon>Magnoliopsida</taxon>
        <taxon>eudicotyledons</taxon>
        <taxon>Gunneridae</taxon>
        <taxon>Pentapetalae</taxon>
        <taxon>rosids</taxon>
        <taxon>malvids</taxon>
        <taxon>Malvales</taxon>
        <taxon>Malvaceae</taxon>
        <taxon>Grewioideae</taxon>
        <taxon>Apeibeae</taxon>
        <taxon>Corchorus</taxon>
    </lineage>
</organism>
<dbReference type="Gene3D" id="3.40.1810.10">
    <property type="entry name" value="Transcription factor, MADS-box"/>
    <property type="match status" value="1"/>
</dbReference>
<dbReference type="PROSITE" id="PS50066">
    <property type="entry name" value="MADS_BOX_2"/>
    <property type="match status" value="1"/>
</dbReference>
<accession>A0A1R3HE81</accession>
<dbReference type="Proteomes" id="UP000187203">
    <property type="component" value="Unassembled WGS sequence"/>
</dbReference>
<feature type="region of interest" description="Disordered" evidence="6">
    <location>
        <begin position="159"/>
        <end position="193"/>
    </location>
</feature>
<keyword evidence="5" id="KW-0539">Nucleus</keyword>
<sequence>MTRKKVKLAWIQNDSARRASLRKRRAGLLKKVSELSTLCGVDASIVIYSPDEIEPTVWPSHAAVQEQFMNFKNMPELERLKKMNNQDTYLRDRISKTHEQLSRTLRKNKESQVNHLMIQIDQGKNLNELNLSELSGLTWFFNEKMKEVNKRIEFHRQIPYAPGTAPPPQAPKAANETTQLGGTGNVGLEGDNGKTQTEALLLEQWLEMMKNKALKGAGSSSARSEMGYPYHPFAGSIVPDDHHLGLPRHVFPGSSSSSVVPSDIKLGLGFSAGNFRGPSIDMALPPLKAHVHGGETDHIGLQPRGSHGGSHFGHLGSKIGTGLGLNHSDGHIGNSFAKSGLGLGLGLTPLEHLGSSNNGTSSDVDVPFDGKTESKNSS</sequence>
<dbReference type="AlphaFoldDB" id="A0A1R3HE81"/>
<dbReference type="InterPro" id="IPR002100">
    <property type="entry name" value="TF_MADSbox"/>
</dbReference>
<evidence type="ECO:0000256" key="3">
    <source>
        <dbReference type="ARBA" id="ARBA00023125"/>
    </source>
</evidence>
<dbReference type="OrthoDB" id="762064at2759"/>
<keyword evidence="3" id="KW-0238">DNA-binding</keyword>
<gene>
    <name evidence="8" type="ORF">COLO4_29535</name>
</gene>
<feature type="region of interest" description="Disordered" evidence="6">
    <location>
        <begin position="352"/>
        <end position="378"/>
    </location>
</feature>
<dbReference type="PRINTS" id="PR00404">
    <property type="entry name" value="MADSDOMAIN"/>
</dbReference>
<comment type="subcellular location">
    <subcellularLocation>
        <location evidence="1">Nucleus</location>
    </subcellularLocation>
</comment>